<feature type="domain" description="ATP-grasp" evidence="14">
    <location>
        <begin position="224"/>
        <end position="480"/>
    </location>
</feature>
<dbReference type="KEGG" id="ter:Tery_1965"/>
<keyword evidence="9 13" id="KW-0067">ATP-binding</keyword>
<evidence type="ECO:0000256" key="8">
    <source>
        <dbReference type="ARBA" id="ARBA00022741"/>
    </source>
</evidence>
<dbReference type="Gene3D" id="3.90.190.20">
    <property type="entry name" value="Mur ligase, C-terminal domain"/>
    <property type="match status" value="1"/>
</dbReference>
<dbReference type="PDB" id="7WAC">
    <property type="method" value="EM"/>
    <property type="resolution" value="2.91 A"/>
    <property type="chains" value="A/B/C/D=1-902"/>
</dbReference>
<dbReference type="PDB" id="7WAF">
    <property type="method" value="EM"/>
    <property type="resolution" value="2.52 A"/>
    <property type="chains" value="A/B/C/D=1-902"/>
</dbReference>
<dbReference type="eggNOG" id="COG0189">
    <property type="taxonomic scope" value="Bacteria"/>
</dbReference>
<reference evidence="15" key="1">
    <citation type="submission" date="2006-06" db="EMBL/GenBank/DDBJ databases">
        <title>Complete sequence of Trichodesmium erythraeum IMS101.</title>
        <authorList>
            <consortium name="US DOE Joint Genome Institute"/>
            <person name="Copeland A."/>
            <person name="Lucas S."/>
            <person name="Lapidus A."/>
            <person name="Barry K."/>
            <person name="Detter J.C."/>
            <person name="Glavina del Rio T."/>
            <person name="Hammon N."/>
            <person name="Israni S."/>
            <person name="Dalin E."/>
            <person name="Tice H."/>
            <person name="Pitluck S."/>
            <person name="Kiss H."/>
            <person name="Munk A.C."/>
            <person name="Brettin T."/>
            <person name="Bruce D."/>
            <person name="Han C."/>
            <person name="Tapia R."/>
            <person name="Gilna P."/>
            <person name="Schmutz J."/>
            <person name="Larimer F."/>
            <person name="Land M."/>
            <person name="Hauser L."/>
            <person name="Kyrpides N."/>
            <person name="Kim E."/>
            <person name="Richardson P."/>
        </authorList>
    </citation>
    <scope>NUCLEOTIDE SEQUENCE [LARGE SCALE GENOMIC DNA]</scope>
    <source>
        <strain evidence="15">IMS101</strain>
    </source>
</reference>
<evidence type="ECO:0000256" key="6">
    <source>
        <dbReference type="ARBA" id="ARBA00022036"/>
    </source>
</evidence>
<feature type="binding site" evidence="18 19">
    <location>
        <position position="431"/>
    </location>
    <ligand>
        <name>Mg(2+)</name>
        <dbReference type="ChEBI" id="CHEBI:18420"/>
        <label>2</label>
    </ligand>
</feature>
<dbReference type="Pfam" id="PF08443">
    <property type="entry name" value="RimK"/>
    <property type="match status" value="1"/>
</dbReference>
<dbReference type="InterPro" id="IPR013651">
    <property type="entry name" value="ATP-grasp_RimK-type"/>
</dbReference>
<evidence type="ECO:0007829" key="16">
    <source>
        <dbReference type="PDB" id="7WAC"/>
    </source>
</evidence>
<dbReference type="AlphaFoldDB" id="Q113V7"/>
<organism evidence="15">
    <name type="scientific">Trichodesmium erythraeum (strain IMS101)</name>
    <dbReference type="NCBI Taxonomy" id="203124"/>
    <lineage>
        <taxon>Bacteria</taxon>
        <taxon>Bacillati</taxon>
        <taxon>Cyanobacteriota</taxon>
        <taxon>Cyanophyceae</taxon>
        <taxon>Oscillatoriophycideae</taxon>
        <taxon>Oscillatoriales</taxon>
        <taxon>Microcoleaceae</taxon>
        <taxon>Trichodesmium</taxon>
    </lineage>
</organism>
<dbReference type="EMDB" id="EMD-32381"/>
<feature type="binding site" evidence="18 19">
    <location>
        <position position="450"/>
    </location>
    <ligand>
        <name>Mg(2+)</name>
        <dbReference type="ChEBI" id="CHEBI:18420"/>
        <label>2</label>
    </ligand>
</feature>
<evidence type="ECO:0000256" key="2">
    <source>
        <dbReference type="ARBA" id="ARBA00009060"/>
    </source>
</evidence>
<dbReference type="EC" id="6.3.2.29" evidence="5"/>
<gene>
    <name evidence="15" type="ordered locus">Tery_1965</name>
</gene>
<dbReference type="STRING" id="203124.Tery_1965"/>
<dbReference type="NCBIfam" id="NF010623">
    <property type="entry name" value="PRK14016.1"/>
    <property type="match status" value="1"/>
</dbReference>
<dbReference type="HOGENOM" id="CLU_016806_0_0_3"/>
<evidence type="ECO:0000313" key="15">
    <source>
        <dbReference type="EMBL" id="ABG51217.1"/>
    </source>
</evidence>
<dbReference type="PROSITE" id="PS01011">
    <property type="entry name" value="FOLYLPOLYGLU_SYNT_1"/>
    <property type="match status" value="1"/>
</dbReference>
<evidence type="ECO:0000256" key="3">
    <source>
        <dbReference type="ARBA" id="ARBA00011738"/>
    </source>
</evidence>
<dbReference type="EMDB" id="EMD-32383"/>
<comment type="catalytic activity">
    <reaction evidence="11">
        <text>[L-4-(L-arginin-2-N-yl)aspartate](n)-L-aspartate + L-arginine + ATP = [L-4-(L-arginin-2-N-yl)aspartate](n+1) + ADP + phosphate + H(+)</text>
        <dbReference type="Rhea" id="RHEA:23888"/>
        <dbReference type="Rhea" id="RHEA-COMP:13732"/>
        <dbReference type="Rhea" id="RHEA-COMP:13733"/>
        <dbReference type="ChEBI" id="CHEBI:15378"/>
        <dbReference type="ChEBI" id="CHEBI:30616"/>
        <dbReference type="ChEBI" id="CHEBI:32682"/>
        <dbReference type="ChEBI" id="CHEBI:43474"/>
        <dbReference type="ChEBI" id="CHEBI:137986"/>
        <dbReference type="ChEBI" id="CHEBI:137990"/>
        <dbReference type="ChEBI" id="CHEBI:456216"/>
        <dbReference type="EC" id="6.3.2.30"/>
    </reaction>
</comment>
<dbReference type="Pfam" id="PF18921">
    <property type="entry name" value="Cyanophycin_syn"/>
    <property type="match status" value="1"/>
</dbReference>
<evidence type="ECO:0007829" key="17">
    <source>
        <dbReference type="PDB" id="7WAD"/>
    </source>
</evidence>
<dbReference type="Pfam" id="PF02875">
    <property type="entry name" value="Mur_ligase_C"/>
    <property type="match status" value="1"/>
</dbReference>
<evidence type="ECO:0000256" key="9">
    <source>
        <dbReference type="ARBA" id="ARBA00022840"/>
    </source>
</evidence>
<comment type="subunit">
    <text evidence="3">Homodimer.</text>
</comment>
<sequence>MKILKLQTLRGPNYWSIHRHKLVVMRLDLEDLYEKYTSDIPGFYKGLTEVLPSLVEHLCSPGVKGGFLTRVEKGTLIGHVIEHVAIELQELAGMPVGFGRTRETSTTGVFQVVIEYENEQAGRYAARAAVRLCQSIVDTGTYPATELQQDLEDLKELKNQASLGPSTEAIVKEAEARGIPWTQLGARFMIQFGYGVNQKKIQATLSNQTGILGVELACDKEGTKRILKDAGVPVPRGTVARYFDELQDAIEYVGGYPIVIKPLDGNHGRGITIDVKNWQEAEEAYDLARKASKTKTVIVERYYTGKDHRVLVVNGKVVAVAERVPAHVVGNGKSTIAELIEETNRDPQRGDGHDNILTRITVDKSALDILGKQGYSIDSIPLKGKKCFLRATANLSTGGIAVDRTDEIHPENVWLLSRVAKIIGLDIAGIDVVTEDISQPLREVEGVIVEVNAAPGFRMHVAPSRGLARNVAGAVMDMLFPGSKNGRIPILSVTGTNGKTTTTRLLAHIIKQTGKVVGYTTTDGTYIGEYLAETGDNTGPQSAHLILSDPTVEVAVLETARGGILRSGLGFSSCEVGIVLNVTADHLGIGDIDTIEQLAKLKSVVAESVMPKGYAVLNAEDPLVAAMADRVKGQVAYFSMDPNNELLLRHTEAGGLAAIYENGYISILKGDWTLRIEKAVNVPITMAGKAPFMIANALAACLAVFTQGVKIEHIRKGLSTFVASVDQTPGRMNMFNMGSYHALVDYAHNPASYEALGGFVRNWPGKRIGVVGGPGDRRDEDFVSLGELAADIFDEIIIKEDDDTRGRPRGNAAELICQGVKQFLNGIKNSESKATYESILDETAAINTALDRAPIDGLVVILPESVNRAISLIEGRHVIQDIELLQDSQREPKDQEVLKSSI</sequence>
<evidence type="ECO:0007829" key="19">
    <source>
        <dbReference type="PDB" id="7WAF"/>
    </source>
</evidence>
<proteinExistence type="evidence at protein level"/>
<evidence type="ECO:0000256" key="5">
    <source>
        <dbReference type="ARBA" id="ARBA00013005"/>
    </source>
</evidence>
<comment type="similarity">
    <text evidence="2">In the C-terminal section; belongs to the MurCDEF family.</text>
</comment>
<dbReference type="PDB" id="7WAD">
    <property type="method" value="EM"/>
    <property type="resolution" value="2.96 A"/>
    <property type="chains" value="A/B/C/D=1-902"/>
</dbReference>
<evidence type="ECO:0007829" key="18">
    <source>
        <dbReference type="PDB" id="7WAE"/>
    </source>
</evidence>
<name>Q113V7_TRIEI</name>
<protein>
    <recommendedName>
        <fullName evidence="6">Cyanophycin synthetase</fullName>
        <ecNumber evidence="5">6.3.2.29</ecNumber>
        <ecNumber evidence="4">6.3.2.30</ecNumber>
    </recommendedName>
    <alternativeName>
        <fullName evidence="10">Cyanophycin synthase</fullName>
    </alternativeName>
</protein>
<dbReference type="InterPro" id="IPR036615">
    <property type="entry name" value="Mur_ligase_C_dom_sf"/>
</dbReference>
<evidence type="ECO:0000256" key="13">
    <source>
        <dbReference type="PROSITE-ProRule" id="PRU00409"/>
    </source>
</evidence>
<dbReference type="RefSeq" id="WP_011611590.1">
    <property type="nucleotide sequence ID" value="NC_008312.1"/>
</dbReference>
<dbReference type="PROSITE" id="PS50975">
    <property type="entry name" value="ATP_GRASP"/>
    <property type="match status" value="1"/>
</dbReference>
<feature type="binding site" evidence="18 19">
    <location>
        <position position="452"/>
    </location>
    <ligand>
        <name>Mg(2+)</name>
        <dbReference type="ChEBI" id="CHEBI:18420"/>
        <label>1</label>
    </ligand>
</feature>
<dbReference type="GO" id="GO:0005524">
    <property type="term" value="F:ATP binding"/>
    <property type="evidence" value="ECO:0007669"/>
    <property type="project" value="UniProtKB-UniRule"/>
</dbReference>
<dbReference type="InterPro" id="IPR004101">
    <property type="entry name" value="Mur_ligase_C"/>
</dbReference>
<evidence type="ECO:0000256" key="1">
    <source>
        <dbReference type="ARBA" id="ARBA00003184"/>
    </source>
</evidence>
<dbReference type="PDB" id="7WAE">
    <property type="method" value="EM"/>
    <property type="resolution" value="2.64 A"/>
    <property type="chains" value="A/B/C/D=1-902"/>
</dbReference>
<evidence type="ECO:0000259" key="14">
    <source>
        <dbReference type="PROSITE" id="PS50975"/>
    </source>
</evidence>
<dbReference type="SMR" id="Q113V7"/>
<evidence type="ECO:0000256" key="12">
    <source>
        <dbReference type="ARBA" id="ARBA00048425"/>
    </source>
</evidence>
<keyword evidence="7" id="KW-0436">Ligase</keyword>
<feature type="binding site" evidence="18 19">
    <location>
        <position position="450"/>
    </location>
    <ligand>
        <name>Mg(2+)</name>
        <dbReference type="ChEBI" id="CHEBI:18420"/>
        <label>1</label>
    </ligand>
</feature>
<feature type="binding site" evidence="18 19">
    <location>
        <position position="500"/>
    </location>
    <ligand>
        <name>Mg(2+)</name>
        <dbReference type="ChEBI" id="CHEBI:18420"/>
        <label>3</label>
    </ligand>
</feature>
<dbReference type="EMDB" id="EMD-32384"/>
<dbReference type="Gene3D" id="3.30.470.20">
    <property type="entry name" value="ATP-grasp fold, B domain"/>
    <property type="match status" value="2"/>
</dbReference>
<dbReference type="GO" id="GO:0046872">
    <property type="term" value="F:metal ion binding"/>
    <property type="evidence" value="ECO:0007669"/>
    <property type="project" value="InterPro"/>
</dbReference>
<dbReference type="GO" id="GO:0004326">
    <property type="term" value="F:tetrahydrofolylpolyglutamate synthase activity"/>
    <property type="evidence" value="ECO:0007669"/>
    <property type="project" value="InterPro"/>
</dbReference>
<dbReference type="SUPFAM" id="SSF53244">
    <property type="entry name" value="MurD-like peptide ligases, peptide-binding domain"/>
    <property type="match status" value="1"/>
</dbReference>
<evidence type="ECO:0000256" key="4">
    <source>
        <dbReference type="ARBA" id="ARBA00012968"/>
    </source>
</evidence>
<accession>Q113V7</accession>
<dbReference type="SUPFAM" id="SSF56059">
    <property type="entry name" value="Glutathione synthetase ATP-binding domain-like"/>
    <property type="match status" value="1"/>
</dbReference>
<dbReference type="PANTHER" id="PTHR23135:SF18">
    <property type="entry name" value="CYANOPHYCIN SYNTHETASE"/>
    <property type="match status" value="1"/>
</dbReference>
<dbReference type="OrthoDB" id="9803907at2"/>
<evidence type="ECO:0000256" key="11">
    <source>
        <dbReference type="ARBA" id="ARBA00048094"/>
    </source>
</evidence>
<dbReference type="InterPro" id="IPR044019">
    <property type="entry name" value="Cyanophycin_syn_N"/>
</dbReference>
<dbReference type="GO" id="GO:0071160">
    <property type="term" value="F:cyanophycin synthetase activity (L-aspartate-adding)"/>
    <property type="evidence" value="ECO:0007669"/>
    <property type="project" value="UniProtKB-EC"/>
</dbReference>
<dbReference type="EC" id="6.3.2.30" evidence="4"/>
<dbReference type="GO" id="GO:0071161">
    <property type="term" value="F:cyanophycin synthetase activity (L-arginine-adding)"/>
    <property type="evidence" value="ECO:0007669"/>
    <property type="project" value="UniProtKB-EC"/>
</dbReference>
<feature type="binding site" evidence="17">
    <location>
        <position position="500"/>
    </location>
    <ligand>
        <name>Mg(2+)</name>
        <dbReference type="ChEBI" id="CHEBI:18420"/>
        <label>4</label>
    </ligand>
</feature>
<dbReference type="SUPFAM" id="SSF53623">
    <property type="entry name" value="MurD-like peptide ligases, catalytic domain"/>
    <property type="match status" value="1"/>
</dbReference>
<dbReference type="NCBIfam" id="TIGR02068">
    <property type="entry name" value="cya_phycin_syn"/>
    <property type="match status" value="1"/>
</dbReference>
<dbReference type="PANTHER" id="PTHR23135">
    <property type="entry name" value="MUR LIGASE FAMILY MEMBER"/>
    <property type="match status" value="1"/>
</dbReference>
<dbReference type="InterPro" id="IPR011761">
    <property type="entry name" value="ATP-grasp"/>
</dbReference>
<feature type="binding site" evidence="18 19">
    <location>
        <position position="522"/>
    </location>
    <ligand>
        <name>Mg(2+)</name>
        <dbReference type="ChEBI" id="CHEBI:18420"/>
        <label>3</label>
    </ligand>
</feature>
<comment type="catalytic activity">
    <reaction evidence="12">
        <text>[L-4-(L-arginin-2-N-yl)aspartate](n) + L-aspartate + ATP = [L-4-(L-arginin-2-N-yl)aspartate](n)-L-aspartate + ADP + phosphate + H(+)</text>
        <dbReference type="Rhea" id="RHEA:13277"/>
        <dbReference type="Rhea" id="RHEA-COMP:13728"/>
        <dbReference type="Rhea" id="RHEA-COMP:13733"/>
        <dbReference type="ChEBI" id="CHEBI:15378"/>
        <dbReference type="ChEBI" id="CHEBI:29991"/>
        <dbReference type="ChEBI" id="CHEBI:30616"/>
        <dbReference type="ChEBI" id="CHEBI:43474"/>
        <dbReference type="ChEBI" id="CHEBI:137986"/>
        <dbReference type="ChEBI" id="CHEBI:137990"/>
        <dbReference type="ChEBI" id="CHEBI:456216"/>
        <dbReference type="EC" id="6.3.2.29"/>
    </reaction>
</comment>
<feature type="binding site" evidence="18 19">
    <location>
        <position position="558"/>
    </location>
    <ligand>
        <name>Mg(2+)</name>
        <dbReference type="ChEBI" id="CHEBI:18420"/>
        <label>3</label>
    </ligand>
</feature>
<dbReference type="InterPro" id="IPR036565">
    <property type="entry name" value="Mur-like_cat_sf"/>
</dbReference>
<dbReference type="EMDB" id="EMD-32382"/>
<reference evidence="16 17" key="2">
    <citation type="journal article" date="2022" name="Nat. Commun.">
        <title>Structural bases for aspartate recognition and polymerization efficiency of cyanobacterial cyanophycin synthetase.</title>
        <authorList>
            <person name="Miyakawa T."/>
            <person name="Yang J."/>
            <person name="Kawasaki M."/>
            <person name="Adachi N."/>
            <person name="Fujii A."/>
            <person name="Miyauchi Y."/>
            <person name="Muramatsu T."/>
            <person name="Moriya T."/>
            <person name="Senda T."/>
            <person name="Tanokura M."/>
        </authorList>
    </citation>
    <scope>STRUCTURE BY ELECTRON MICROSCOPY (2.52 ANGSTROMS) IN COMPLEX WITH MG(2+)</scope>
</reference>
<dbReference type="InterPro" id="IPR013221">
    <property type="entry name" value="Mur_ligase_cen"/>
</dbReference>
<evidence type="ECO:0000256" key="10">
    <source>
        <dbReference type="ARBA" id="ARBA00031353"/>
    </source>
</evidence>
<dbReference type="eggNOG" id="COG0769">
    <property type="taxonomic scope" value="Bacteria"/>
</dbReference>
<keyword evidence="8 13" id="KW-0547">Nucleotide-binding</keyword>
<dbReference type="Pfam" id="PF08245">
    <property type="entry name" value="Mur_ligase_M"/>
    <property type="match status" value="1"/>
</dbReference>
<evidence type="ECO:0000256" key="7">
    <source>
        <dbReference type="ARBA" id="ARBA00022598"/>
    </source>
</evidence>
<comment type="function">
    <text evidence="1">Catalyzes the ATP-dependent polymerization of arginine and aspartate to multi-L-arginyl-poly-L-aspartic acid (cyanophycin; a water-insoluble reserve polymer).</text>
</comment>
<keyword evidence="17 18" id="KW-0479">Metal-binding</keyword>
<feature type="binding site" evidence="18 19">
    <location>
        <position position="266"/>
    </location>
    <ligand>
        <name>Mg(2+)</name>
        <dbReference type="ChEBI" id="CHEBI:18420"/>
        <label>1</label>
    </ligand>
</feature>
<dbReference type="Gene3D" id="3.40.1190.10">
    <property type="entry name" value="Mur-like, catalytic domain"/>
    <property type="match status" value="1"/>
</dbReference>
<feature type="binding site" evidence="17">
    <location>
        <position position="558"/>
    </location>
    <ligand>
        <name>Mg(2+)</name>
        <dbReference type="ChEBI" id="CHEBI:18420"/>
        <label>4</label>
    </ligand>
</feature>
<dbReference type="InterPro" id="IPR011810">
    <property type="entry name" value="Cya_phycin_syn"/>
</dbReference>
<keyword evidence="16 17" id="KW-0002">3D-structure</keyword>
<dbReference type="EMBL" id="CP000393">
    <property type="protein sequence ID" value="ABG51217.1"/>
    <property type="molecule type" value="Genomic_DNA"/>
</dbReference>
<dbReference type="InterPro" id="IPR018109">
    <property type="entry name" value="Folylpolyglutamate_synth_CS"/>
</dbReference>